<evidence type="ECO:0000313" key="1">
    <source>
        <dbReference type="EMBL" id="PGH21741.1"/>
    </source>
</evidence>
<dbReference type="Proteomes" id="UP000222862">
    <property type="component" value="Unassembled WGS sequence"/>
</dbReference>
<dbReference type="EMBL" id="NJGI01000001">
    <property type="protein sequence ID" value="PGH21741.1"/>
    <property type="molecule type" value="Genomic_DNA"/>
</dbReference>
<gene>
    <name evidence="1" type="ORF">RN96_00475</name>
</gene>
<organism evidence="1 2">
    <name type="scientific">Fusobacterium nucleatum subsp. polymorphum</name>
    <name type="common">Fusobacterium polymorphum</name>
    <dbReference type="NCBI Taxonomy" id="76857"/>
    <lineage>
        <taxon>Bacteria</taxon>
        <taxon>Fusobacteriati</taxon>
        <taxon>Fusobacteriota</taxon>
        <taxon>Fusobacteriia</taxon>
        <taxon>Fusobacteriales</taxon>
        <taxon>Fusobacteriaceae</taxon>
        <taxon>Fusobacterium</taxon>
    </lineage>
</organism>
<comment type="caution">
    <text evidence="1">The sequence shown here is derived from an EMBL/GenBank/DDBJ whole genome shotgun (WGS) entry which is preliminary data.</text>
</comment>
<evidence type="ECO:0000313" key="2">
    <source>
        <dbReference type="Proteomes" id="UP000222862"/>
    </source>
</evidence>
<proteinExistence type="predicted"/>
<dbReference type="Pfam" id="PF06995">
    <property type="entry name" value="Phage_P2_GpU"/>
    <property type="match status" value="1"/>
</dbReference>
<dbReference type="RefSeq" id="WP_098701907.1">
    <property type="nucleotide sequence ID" value="NZ_NJGI01000001.1"/>
</dbReference>
<dbReference type="InterPro" id="IPR009734">
    <property type="entry name" value="Myoviridae_GpU"/>
</dbReference>
<dbReference type="AlphaFoldDB" id="A0A2B7YL04"/>
<protein>
    <recommendedName>
        <fullName evidence="3">Phage tail protein</fullName>
    </recommendedName>
</protein>
<accession>A0A2B7YL04</accession>
<evidence type="ECO:0008006" key="3">
    <source>
        <dbReference type="Google" id="ProtNLM"/>
    </source>
</evidence>
<sequence>MIGSLGDIIFYASDLNVFSLKKELSRSRKAKITQHEPIYGIGKVRQQGRELMEVSLSIELIAGLTKAPSLHLQMLKDFMELGRYAPLILGYHVIGEFPFLITGIEETLSHFNAVTGEFDYINLDITLLEYVDDPLQYQKKIEHRQTAKTILGVEYEDTVKNLQKKVFKL</sequence>
<name>A0A2B7YL04_FUSNP</name>
<reference evidence="1 2" key="1">
    <citation type="submission" date="2017-06" db="EMBL/GenBank/DDBJ databases">
        <title>Genome sequencing of Fusobacterium nucleatum subsp. polymorphum KCOM 1232 (=ChDC F37).</title>
        <authorList>
            <person name="Kook J.-K."/>
            <person name="Park S.-N."/>
            <person name="Lim Y.K."/>
            <person name="Roh H."/>
        </authorList>
    </citation>
    <scope>NUCLEOTIDE SEQUENCE [LARGE SCALE GENOMIC DNA]</scope>
    <source>
        <strain evidence="2">KCOM 1232 ( ChDC F37)</strain>
    </source>
</reference>